<dbReference type="GO" id="GO:0080044">
    <property type="term" value="F:quercetin 7-O-glucosyltransferase activity"/>
    <property type="evidence" value="ECO:0007669"/>
    <property type="project" value="TreeGrafter"/>
</dbReference>
<dbReference type="PANTHER" id="PTHR11926:SF986">
    <property type="entry name" value="UDP-GLYCOSYLTRANSFERASE 84A1"/>
    <property type="match status" value="1"/>
</dbReference>
<proteinExistence type="evidence at transcript level"/>
<dbReference type="Pfam" id="PF00201">
    <property type="entry name" value="UDPGT"/>
    <property type="match status" value="1"/>
</dbReference>
<sequence>MGSLQGTTTVENLTHVFLVSFPGQGHVNPLLRLGKILASKGLLVTFSAPEMVGEIIKGANKYISDDELTPIGDGMIRFEFFSDSLGNTKEDNALRGNMDLYMPQLATFAKKSLSDILVKHQHHGRPVACLINNPFIPWISELAEEFNIPSAVLWVQSCASFSAYYHYHHNLVPFPTENEPERDVQLPSMPLLKYDEIPGFLLPSSPYGFLRRAILGQFKLLSKPICILVESFQELEDDCINYLSTLCPIKPIGPLFINPNVKTGSSIRGDFMKVEDCIDWLNTRADSSVVYISFGSIVYVKQEQITEIARGLADSGLSFLWAFKQPGVDMGLKPPSLPDGFLEEVKGRGKVVEWCSQEAVLGHPAVSCFMSHCGWNSTMEALSSGVPVAAFPIWGDQVTDAKFLVDEFKVGIRMCRGEADINKKVVPREEIARCLLAATSGPKAEELRRNALKWKKAAADSVGAGGSSDRNLEEFVGSIKKGVIGH</sequence>
<dbReference type="FunFam" id="3.40.50.2000:FF:000101">
    <property type="entry name" value="Glycosyltransferase"/>
    <property type="match status" value="1"/>
</dbReference>
<dbReference type="AlphaFoldDB" id="B0I1D9"/>
<dbReference type="InterPro" id="IPR002213">
    <property type="entry name" value="UDP_glucos_trans"/>
</dbReference>
<evidence type="ECO:0000313" key="6">
    <source>
        <dbReference type="EMBL" id="BAF99688.1"/>
    </source>
</evidence>
<keyword evidence="2 4" id="KW-0328">Glycosyltransferase</keyword>
<evidence type="ECO:0000256" key="1">
    <source>
        <dbReference type="ARBA" id="ARBA00009995"/>
    </source>
</evidence>
<gene>
    <name evidence="6" type="primary">LeHCA1GT-2</name>
</gene>
<comment type="similarity">
    <text evidence="1 4">Belongs to the UDP-glycosyltransferase family.</text>
</comment>
<dbReference type="CDD" id="cd03784">
    <property type="entry name" value="GT1_Gtf-like"/>
    <property type="match status" value="1"/>
</dbReference>
<reference evidence="6" key="1">
    <citation type="submission" date="2005-07" db="EMBL/GenBank/DDBJ databases">
        <title>Cloning and characterization of glycosyltransferase genes from petals of Lobelia erinus.</title>
        <authorList>
            <person name="Noda N."/>
            <person name="Kazauma K."/>
            <person name="Suzuki M."/>
        </authorList>
    </citation>
    <scope>NUCLEOTIDE SEQUENCE</scope>
    <source>
        <tissue evidence="6">Petal</tissue>
    </source>
</reference>
<dbReference type="FunFam" id="3.40.50.2000:FF:000019">
    <property type="entry name" value="Glycosyltransferase"/>
    <property type="match status" value="1"/>
</dbReference>
<evidence type="ECO:0000256" key="3">
    <source>
        <dbReference type="ARBA" id="ARBA00022679"/>
    </source>
</evidence>
<evidence type="ECO:0000256" key="2">
    <source>
        <dbReference type="ARBA" id="ARBA00022676"/>
    </source>
</evidence>
<evidence type="ECO:0000256" key="5">
    <source>
        <dbReference type="RuleBase" id="RU362057"/>
    </source>
</evidence>
<dbReference type="EC" id="2.4.1.-" evidence="5"/>
<dbReference type="EMBL" id="AB220997">
    <property type="protein sequence ID" value="BAF99688.1"/>
    <property type="molecule type" value="mRNA"/>
</dbReference>
<name>B0I1D9_LOBER</name>
<dbReference type="InterPro" id="IPR035595">
    <property type="entry name" value="UDP_glycos_trans_CS"/>
</dbReference>
<dbReference type="SUPFAM" id="SSF53756">
    <property type="entry name" value="UDP-Glycosyltransferase/glycogen phosphorylase"/>
    <property type="match status" value="1"/>
</dbReference>
<accession>B0I1D9</accession>
<protein>
    <recommendedName>
        <fullName evidence="5">Glycosyltransferase</fullName>
        <ecNumber evidence="5">2.4.1.-</ecNumber>
    </recommendedName>
</protein>
<dbReference type="PROSITE" id="PS00375">
    <property type="entry name" value="UDPGT"/>
    <property type="match status" value="1"/>
</dbReference>
<dbReference type="PANTHER" id="PTHR11926">
    <property type="entry name" value="GLUCOSYL/GLUCURONOSYL TRANSFERASES"/>
    <property type="match status" value="1"/>
</dbReference>
<keyword evidence="3 4" id="KW-0808">Transferase</keyword>
<dbReference type="CAZy" id="GT1">
    <property type="family name" value="Glycosyltransferase Family 1"/>
</dbReference>
<dbReference type="GO" id="GO:0080043">
    <property type="term" value="F:quercetin 3-O-glucosyltransferase activity"/>
    <property type="evidence" value="ECO:0007669"/>
    <property type="project" value="TreeGrafter"/>
</dbReference>
<organism evidence="6">
    <name type="scientific">Lobelia erinus</name>
    <name type="common">Edging lobelia</name>
    <dbReference type="NCBI Taxonomy" id="16430"/>
    <lineage>
        <taxon>Eukaryota</taxon>
        <taxon>Viridiplantae</taxon>
        <taxon>Streptophyta</taxon>
        <taxon>Embryophyta</taxon>
        <taxon>Tracheophyta</taxon>
        <taxon>Spermatophyta</taxon>
        <taxon>Magnoliopsida</taxon>
        <taxon>eudicotyledons</taxon>
        <taxon>Gunneridae</taxon>
        <taxon>Pentapetalae</taxon>
        <taxon>asterids</taxon>
        <taxon>campanulids</taxon>
        <taxon>Asterales</taxon>
        <taxon>Campanulaceae</taxon>
        <taxon>Lobelia</taxon>
    </lineage>
</organism>
<dbReference type="Gene3D" id="3.40.50.2000">
    <property type="entry name" value="Glycogen Phosphorylase B"/>
    <property type="match status" value="2"/>
</dbReference>
<evidence type="ECO:0000256" key="4">
    <source>
        <dbReference type="RuleBase" id="RU003718"/>
    </source>
</evidence>